<dbReference type="PROSITE" id="PS51704">
    <property type="entry name" value="GP_PDE"/>
    <property type="match status" value="1"/>
</dbReference>
<dbReference type="SUPFAM" id="SSF51695">
    <property type="entry name" value="PLC-like phosphodiesterases"/>
    <property type="match status" value="1"/>
</dbReference>
<dbReference type="AlphaFoldDB" id="A0A239PRX2"/>
<dbReference type="Proteomes" id="UP000198307">
    <property type="component" value="Unassembled WGS sequence"/>
</dbReference>
<dbReference type="RefSeq" id="WP_089343690.1">
    <property type="nucleotide sequence ID" value="NZ_CP067129.1"/>
</dbReference>
<accession>A0A239PRX2</accession>
<proteinExistence type="predicted"/>
<gene>
    <name evidence="2" type="ORF">SAMN05444959_10471</name>
</gene>
<evidence type="ECO:0000313" key="2">
    <source>
        <dbReference type="EMBL" id="SNT72900.1"/>
    </source>
</evidence>
<dbReference type="InterPro" id="IPR017946">
    <property type="entry name" value="PLC-like_Pdiesterase_TIM-brl"/>
</dbReference>
<dbReference type="OrthoDB" id="384721at2"/>
<evidence type="ECO:0000259" key="1">
    <source>
        <dbReference type="PROSITE" id="PS51704"/>
    </source>
</evidence>
<dbReference type="GO" id="GO:0006629">
    <property type="term" value="P:lipid metabolic process"/>
    <property type="evidence" value="ECO:0007669"/>
    <property type="project" value="InterPro"/>
</dbReference>
<dbReference type="Gene3D" id="3.20.20.190">
    <property type="entry name" value="Phosphatidylinositol (PI) phosphodiesterase"/>
    <property type="match status" value="1"/>
</dbReference>
<protein>
    <submittedName>
        <fullName evidence="2">Glycerophosphoryl diester phosphodiesterase</fullName>
    </submittedName>
</protein>
<sequence>MATLPRAFLTAPITHRGLHGDGVPENSLAAARAAIDAGYGIEMDIQPASDGEAMVFHDYDLKRLANDPRPITEISVDELTGTELSGSREVIPTLAEMLQLVAGRVPLLIEIKDQDRGLGGHIGDLHQRVASLLSSYDGPVAVMSFNPRIVGAFHKIAPDVPVGLTTCGYGEQDWTMLDEETRRHLRDIADFDDVGACFISHDHNDLDNPRVAALKAQGVPILCWTIRSAAHEAKARRIADNITFEGYRPAS</sequence>
<dbReference type="PANTHER" id="PTHR46211">
    <property type="entry name" value="GLYCEROPHOSPHORYL DIESTER PHOSPHODIESTERASE"/>
    <property type="match status" value="1"/>
</dbReference>
<evidence type="ECO:0000313" key="3">
    <source>
        <dbReference type="Proteomes" id="UP000198307"/>
    </source>
</evidence>
<dbReference type="PANTHER" id="PTHR46211:SF1">
    <property type="entry name" value="GLYCEROPHOSPHODIESTER PHOSPHODIESTERASE, CYTOPLASMIC"/>
    <property type="match status" value="1"/>
</dbReference>
<name>A0A239PRX2_9RHOB</name>
<organism evidence="2 3">
    <name type="scientific">Paracoccus seriniphilus</name>
    <dbReference type="NCBI Taxonomy" id="184748"/>
    <lineage>
        <taxon>Bacteria</taxon>
        <taxon>Pseudomonadati</taxon>
        <taxon>Pseudomonadota</taxon>
        <taxon>Alphaproteobacteria</taxon>
        <taxon>Rhodobacterales</taxon>
        <taxon>Paracoccaceae</taxon>
        <taxon>Paracoccus</taxon>
    </lineage>
</organism>
<dbReference type="Pfam" id="PF03009">
    <property type="entry name" value="GDPD"/>
    <property type="match status" value="1"/>
</dbReference>
<dbReference type="EMBL" id="FZQB01000004">
    <property type="protein sequence ID" value="SNT72900.1"/>
    <property type="molecule type" value="Genomic_DNA"/>
</dbReference>
<dbReference type="GO" id="GO:0008081">
    <property type="term" value="F:phosphoric diester hydrolase activity"/>
    <property type="evidence" value="ECO:0007669"/>
    <property type="project" value="InterPro"/>
</dbReference>
<dbReference type="InterPro" id="IPR030395">
    <property type="entry name" value="GP_PDE_dom"/>
</dbReference>
<reference evidence="2 3" key="1">
    <citation type="submission" date="2017-07" db="EMBL/GenBank/DDBJ databases">
        <authorList>
            <person name="Sun Z.S."/>
            <person name="Albrecht U."/>
            <person name="Echele G."/>
            <person name="Lee C.C."/>
        </authorList>
    </citation>
    <scope>NUCLEOTIDE SEQUENCE [LARGE SCALE GENOMIC DNA]</scope>
    <source>
        <strain evidence="2 3">DSM 14827</strain>
    </source>
</reference>
<feature type="domain" description="GP-PDE" evidence="1">
    <location>
        <begin position="10"/>
        <end position="251"/>
    </location>
</feature>
<keyword evidence="3" id="KW-1185">Reference proteome</keyword>